<protein>
    <submittedName>
        <fullName evidence="1">Uncharacterized protein</fullName>
    </submittedName>
</protein>
<dbReference type="KEGG" id="vg:5130593"/>
<name>Q0GXW4_9CAUD</name>
<dbReference type="Proteomes" id="UP000001250">
    <property type="component" value="Segment"/>
</dbReference>
<sequence length="102" mass="12073">MSLFATTETFDAHLMSFEGNKTFEKILGYVDGVYSKKRYKILKRMINTSPKLEDYERQVLLDNLEEAVLINRNNGIYRTEKMIEWERQEKAFKEREGGNKKG</sequence>
<evidence type="ECO:0000313" key="2">
    <source>
        <dbReference type="Proteomes" id="UP000001250"/>
    </source>
</evidence>
<evidence type="ECO:0000313" key="1">
    <source>
        <dbReference type="EMBL" id="ABF22562.1"/>
    </source>
</evidence>
<dbReference type="GeneID" id="5130593"/>
<organism evidence="1 2">
    <name type="scientific">Lactococcus phage Q54</name>
    <dbReference type="NCBI Taxonomy" id="382685"/>
    <lineage>
        <taxon>Viruses</taxon>
        <taxon>Duplodnaviria</taxon>
        <taxon>Heunggongvirae</taxon>
        <taxon>Uroviricota</taxon>
        <taxon>Caudoviricetes</taxon>
        <taxon>Questintvirus</taxon>
        <taxon>Questintvirus Q54</taxon>
    </lineage>
</organism>
<accession>Q0GXW4</accession>
<reference evidence="1 2" key="1">
    <citation type="journal article" date="2006" name="J. Bacteriol.">
        <title>Genome sequence and global gene expression of Q54, a new phage species linking the 936 and c2 phage species of Lactococcus lactis.</title>
        <authorList>
            <person name="Fortier L.C."/>
            <person name="Bransi A."/>
            <person name="Moineau S."/>
        </authorList>
    </citation>
    <scope>NUCLEOTIDE SEQUENCE</scope>
</reference>
<proteinExistence type="predicted"/>
<dbReference type="EMBL" id="DQ490056">
    <property type="protein sequence ID" value="ABF22562.1"/>
    <property type="molecule type" value="Genomic_DNA"/>
</dbReference>
<dbReference type="RefSeq" id="YP_762577.1">
    <property type="nucleotide sequence ID" value="NC_008364.1"/>
</dbReference>
<keyword evidence="2" id="KW-1185">Reference proteome</keyword>